<feature type="compositionally biased region" description="Basic and acidic residues" evidence="1">
    <location>
        <begin position="7"/>
        <end position="21"/>
    </location>
</feature>
<dbReference type="Gene3D" id="3.50.50.60">
    <property type="entry name" value="FAD/NAD(P)-binding domain"/>
    <property type="match status" value="2"/>
</dbReference>
<comment type="caution">
    <text evidence="2">The sequence shown here is derived from an EMBL/GenBank/DDBJ whole genome shotgun (WGS) entry which is preliminary data.</text>
</comment>
<dbReference type="InterPro" id="IPR051209">
    <property type="entry name" value="FAD-bind_Monooxygenase_sf"/>
</dbReference>
<gene>
    <name evidence="2" type="ORF">B1202_07290</name>
</gene>
<dbReference type="InterPro" id="IPR036188">
    <property type="entry name" value="FAD/NAD-bd_sf"/>
</dbReference>
<dbReference type="GO" id="GO:0004497">
    <property type="term" value="F:monooxygenase activity"/>
    <property type="evidence" value="ECO:0007669"/>
    <property type="project" value="UniProtKB-KW"/>
</dbReference>
<evidence type="ECO:0000256" key="1">
    <source>
        <dbReference type="SAM" id="MobiDB-lite"/>
    </source>
</evidence>
<dbReference type="AlphaFoldDB" id="A0A1T1H0U1"/>
<protein>
    <submittedName>
        <fullName evidence="2">Cyclohexanone monooxygenase</fullName>
    </submittedName>
</protein>
<keyword evidence="2" id="KW-0503">Monooxygenase</keyword>
<accession>A0A1T1H0U1</accession>
<dbReference type="PRINTS" id="PR00469">
    <property type="entry name" value="PNDRDTASEII"/>
</dbReference>
<name>A0A1T1H0U1_9GAMM</name>
<keyword evidence="3" id="KW-1185">Reference proteome</keyword>
<proteinExistence type="predicted"/>
<reference evidence="2 3" key="1">
    <citation type="submission" date="2017-02" db="EMBL/GenBank/DDBJ databases">
        <title>Acinetobacter sp. ANC 4945, whole genome shotgun sequencing project.</title>
        <authorList>
            <person name="Radolfova-Krizova L."/>
            <person name="Al Atrouni A."/>
            <person name="Nemec A."/>
        </authorList>
    </citation>
    <scope>NUCLEOTIDE SEQUENCE [LARGE SCALE GENOMIC DNA]</scope>
    <source>
        <strain evidence="2 3">ANC 4945</strain>
    </source>
</reference>
<dbReference type="PANTHER" id="PTHR42877:SF4">
    <property type="entry name" value="FAD_NAD(P)-BINDING DOMAIN-CONTAINING PROTEIN-RELATED"/>
    <property type="match status" value="1"/>
</dbReference>
<evidence type="ECO:0000313" key="3">
    <source>
        <dbReference type="Proteomes" id="UP000191160"/>
    </source>
</evidence>
<dbReference type="Pfam" id="PF13738">
    <property type="entry name" value="Pyr_redox_3"/>
    <property type="match status" value="1"/>
</dbReference>
<dbReference type="SUPFAM" id="SSF51905">
    <property type="entry name" value="FAD/NAD(P)-binding domain"/>
    <property type="match status" value="2"/>
</dbReference>
<evidence type="ECO:0000313" key="2">
    <source>
        <dbReference type="EMBL" id="OOV83441.1"/>
    </source>
</evidence>
<sequence length="546" mass="60995">MNMPTQLHDEDVKALDQEKTQTKKPTAHTNARRPASSSAKAKKAAQDQAESEPSLEKPSIENQVRVYDTIVIGAGISGLAAAHQMNERGYTDYVVLEKANRVGGTWRDNTYPGCGCDVPSALYSFSFAPSHKWSHLFAKQPEILNYLEDVAEQHALYRNIQFNCELIAAEWNEQLKQWQLETSKGKYVARTVIFSTGPITEPQIPKIKGIESFEGEMFHSARWNHAYDLKDKRIAVIGTGASAIQFIPQIQPIAKNVVVFQRTAPWVLPKADLPLNDRAKGVITRFPSVQETWRKSVAGILNGINLGLRNPSLLEPVNYLGRQLLKTQIQDTELREKVTPNFSIGCKRLLFANNYYPALQQANVELVPHGLVEIEGNTVIAANGERHEVDVIIWGTGFEVSHPPIGQRVKNAKGELLSELWKNSSPEAFLGTSIAQVPNAFLVLGPNILVYDSFIGIAEAQVGYIVDALVKMKQEKIQRLEIKPNVLAYHNAKVQTHLQTTVFNSGGCKSYYLDANGRNFAAWPWSLKKLKQRLKQVDLTDYETVA</sequence>
<dbReference type="Proteomes" id="UP000191160">
    <property type="component" value="Unassembled WGS sequence"/>
</dbReference>
<dbReference type="PANTHER" id="PTHR42877">
    <property type="entry name" value="L-ORNITHINE N(5)-MONOOXYGENASE-RELATED"/>
    <property type="match status" value="1"/>
</dbReference>
<dbReference type="EMBL" id="MVKX01000004">
    <property type="protein sequence ID" value="OOV83441.1"/>
    <property type="molecule type" value="Genomic_DNA"/>
</dbReference>
<keyword evidence="2" id="KW-0560">Oxidoreductase</keyword>
<organism evidence="2 3">
    <name type="scientific">Acinetobacter amyesii</name>
    <dbReference type="NCBI Taxonomy" id="2942470"/>
    <lineage>
        <taxon>Bacteria</taxon>
        <taxon>Pseudomonadati</taxon>
        <taxon>Pseudomonadota</taxon>
        <taxon>Gammaproteobacteria</taxon>
        <taxon>Moraxellales</taxon>
        <taxon>Moraxellaceae</taxon>
        <taxon>Acinetobacter</taxon>
    </lineage>
</organism>
<feature type="region of interest" description="Disordered" evidence="1">
    <location>
        <begin position="1"/>
        <end position="60"/>
    </location>
</feature>